<dbReference type="Proteomes" id="UP000683421">
    <property type="component" value="Chromosome"/>
</dbReference>
<evidence type="ECO:0008006" key="3">
    <source>
        <dbReference type="Google" id="ProtNLM"/>
    </source>
</evidence>
<dbReference type="PANTHER" id="PTHR35279">
    <property type="match status" value="1"/>
</dbReference>
<gene>
    <name evidence="1" type="ORF">KQR59_07360</name>
</gene>
<keyword evidence="2" id="KW-1185">Reference proteome</keyword>
<reference evidence="1 2" key="1">
    <citation type="submission" date="2021-06" db="EMBL/GenBank/DDBJ databases">
        <title>Ulceroglandular infection and bacteremia caused by Francisella salimarina in an immunocompromised patient, France.</title>
        <authorList>
            <person name="Hennebique A."/>
            <person name="Caspar Y."/>
            <person name="Maurin M."/>
            <person name="Boisset S."/>
            <person name="Pelloux I."/>
            <person name="Gallego-Hernanz M.P."/>
            <person name="Burucoa C."/>
            <person name="Cazenave-Roblot F."/>
            <person name="Plouzeau C."/>
            <person name="Rammaert B."/>
        </authorList>
    </citation>
    <scope>NUCLEOTIDE SEQUENCE [LARGE SCALE GENOMIC DNA]</scope>
    <source>
        <strain evidence="1 2">CHUGA-F75</strain>
    </source>
</reference>
<sequence>MQNWKKIGKIFEPYNNYDWMISHASVPFAENIQNDLFKIYFSCRNKQNESSIGYVVININKPNEIIEVSKEPVLERGELGAFDDSGVMGCCILNNQDNKYLYYIGWNLGVTVPFRNSIGLAVSSDAGDTFKRMFNGPIIDRSRDEPHFVASNCVLKDEGIFKIWYLSCTEWIKIDEKIVHKYHIKYAESKDGINWDREGTIAIDYKDEYEYAISVPRVIKEDGIYKMWFSSRGTKDIPTYRIKYAESKDGINWIRKDEDVCFDVSEREWDSDMLCYPFIFDHNNKRYMLYNGNDYGKTGFGLAVLEND</sequence>
<dbReference type="SUPFAM" id="SSF75005">
    <property type="entry name" value="Arabinanase/levansucrase/invertase"/>
    <property type="match status" value="1"/>
</dbReference>
<name>A0AAJ4NMT1_9GAMM</name>
<evidence type="ECO:0000313" key="2">
    <source>
        <dbReference type="Proteomes" id="UP000683421"/>
    </source>
</evidence>
<dbReference type="PANTHER" id="PTHR35279:SF1">
    <property type="entry name" value="ARABINANASE_LEVANSUCRASE_INVERTASE"/>
    <property type="match status" value="1"/>
</dbReference>
<dbReference type="Gene3D" id="2.115.10.20">
    <property type="entry name" value="Glycosyl hydrolase domain, family 43"/>
    <property type="match status" value="2"/>
</dbReference>
<organism evidence="1 2">
    <name type="scientific">Francisella salimarina</name>
    <dbReference type="NCBI Taxonomy" id="2599927"/>
    <lineage>
        <taxon>Bacteria</taxon>
        <taxon>Pseudomonadati</taxon>
        <taxon>Pseudomonadota</taxon>
        <taxon>Gammaproteobacteria</taxon>
        <taxon>Thiotrichales</taxon>
        <taxon>Francisellaceae</taxon>
        <taxon>Francisella</taxon>
    </lineage>
</organism>
<protein>
    <recommendedName>
        <fullName evidence="3">Glycosyl hydrolase family 32 N-terminal domain-containing protein</fullName>
    </recommendedName>
</protein>
<dbReference type="AlphaFoldDB" id="A0AAJ4NMT1"/>
<dbReference type="InterPro" id="IPR023296">
    <property type="entry name" value="Glyco_hydro_beta-prop_sf"/>
</dbReference>
<proteinExistence type="predicted"/>
<accession>A0AAJ4NMT1</accession>
<dbReference type="EMBL" id="CP076680">
    <property type="protein sequence ID" value="QWU98914.1"/>
    <property type="molecule type" value="Genomic_DNA"/>
</dbReference>
<dbReference type="KEGG" id="fsr:KQR59_07360"/>
<evidence type="ECO:0000313" key="1">
    <source>
        <dbReference type="EMBL" id="QWU98914.1"/>
    </source>
</evidence>
<dbReference type="RefSeq" id="WP_149368628.1">
    <property type="nucleotide sequence ID" value="NZ_CP076680.1"/>
</dbReference>